<evidence type="ECO:0000313" key="2">
    <source>
        <dbReference type="EMBL" id="MDC0670742.1"/>
    </source>
</evidence>
<dbReference type="PANTHER" id="PTHR43449:SF3">
    <property type="entry name" value="POLYMERASE NUCLEOTIDYL TRANSFERASE DOMAIN-CONTAINING PROTEIN"/>
    <property type="match status" value="1"/>
</dbReference>
<dbReference type="PANTHER" id="PTHR43449">
    <property type="entry name" value="NUCLEOTIDYLTRANSFERASE"/>
    <property type="match status" value="1"/>
</dbReference>
<dbReference type="InterPro" id="IPR043519">
    <property type="entry name" value="NT_sf"/>
</dbReference>
<dbReference type="RefSeq" id="WP_272000637.1">
    <property type="nucleotide sequence ID" value="NZ_JAQNDN010000013.1"/>
</dbReference>
<dbReference type="Pfam" id="PF01909">
    <property type="entry name" value="NTP_transf_2"/>
    <property type="match status" value="1"/>
</dbReference>
<reference evidence="2 3" key="1">
    <citation type="submission" date="2022-11" db="EMBL/GenBank/DDBJ databases">
        <title>Minimal conservation of predation-associated metabolite biosynthetic gene clusters underscores biosynthetic potential of Myxococcota including descriptions for ten novel species: Archangium lansinium sp. nov., Myxococcus landrumus sp. nov., Nannocystis bai.</title>
        <authorList>
            <person name="Ahearne A."/>
            <person name="Stevens C."/>
            <person name="Dowd S."/>
        </authorList>
    </citation>
    <scope>NUCLEOTIDE SEQUENCE [LARGE SCALE GENOMIC DNA]</scope>
    <source>
        <strain evidence="2 3">NCELM</strain>
    </source>
</reference>
<proteinExistence type="predicted"/>
<protein>
    <submittedName>
        <fullName evidence="2">Nucleotidyltransferase domain-containing protein</fullName>
    </submittedName>
</protein>
<feature type="domain" description="Polymerase nucleotidyl transferase" evidence="1">
    <location>
        <begin position="37"/>
        <end position="100"/>
    </location>
</feature>
<accession>A0ABT5B9D2</accession>
<evidence type="ECO:0000259" key="1">
    <source>
        <dbReference type="Pfam" id="PF01909"/>
    </source>
</evidence>
<dbReference type="EMBL" id="JAQNDN010000013">
    <property type="protein sequence ID" value="MDC0670742.1"/>
    <property type="molecule type" value="Genomic_DNA"/>
</dbReference>
<dbReference type="CDD" id="cd05403">
    <property type="entry name" value="NT_KNTase_like"/>
    <property type="match status" value="1"/>
</dbReference>
<name>A0ABT5B9D2_9BACT</name>
<organism evidence="2 3">
    <name type="scientific">Nannocystis radixulma</name>
    <dbReference type="NCBI Taxonomy" id="2995305"/>
    <lineage>
        <taxon>Bacteria</taxon>
        <taxon>Pseudomonadati</taxon>
        <taxon>Myxococcota</taxon>
        <taxon>Polyangia</taxon>
        <taxon>Nannocystales</taxon>
        <taxon>Nannocystaceae</taxon>
        <taxon>Nannocystis</taxon>
    </lineage>
</organism>
<sequence>MAMLAPSFDHSQPEHGPVVDLRGVEIDLAGVVPLLEGIIARWHPTQVWLFGSRARGDANETSDWDLFVVVPDETPEEELDPLVAWQLRKHANVRADIVPCHRHDFETFRDTPQSLAYEAAHQGVLLYER</sequence>
<dbReference type="SUPFAM" id="SSF81301">
    <property type="entry name" value="Nucleotidyltransferase"/>
    <property type="match status" value="1"/>
</dbReference>
<gene>
    <name evidence="2" type="ORF">POL58_23500</name>
</gene>
<comment type="caution">
    <text evidence="2">The sequence shown here is derived from an EMBL/GenBank/DDBJ whole genome shotgun (WGS) entry which is preliminary data.</text>
</comment>
<dbReference type="Gene3D" id="3.30.460.10">
    <property type="entry name" value="Beta Polymerase, domain 2"/>
    <property type="match status" value="1"/>
</dbReference>
<dbReference type="InterPro" id="IPR002934">
    <property type="entry name" value="Polymerase_NTP_transf_dom"/>
</dbReference>
<keyword evidence="3" id="KW-1185">Reference proteome</keyword>
<dbReference type="Proteomes" id="UP001217838">
    <property type="component" value="Unassembled WGS sequence"/>
</dbReference>
<evidence type="ECO:0000313" key="3">
    <source>
        <dbReference type="Proteomes" id="UP001217838"/>
    </source>
</evidence>